<dbReference type="Gene3D" id="3.40.50.720">
    <property type="entry name" value="NAD(P)-binding Rossmann-like Domain"/>
    <property type="match status" value="1"/>
</dbReference>
<dbReference type="InterPro" id="IPR036291">
    <property type="entry name" value="NAD(P)-bd_dom_sf"/>
</dbReference>
<dbReference type="EMBL" id="AP021876">
    <property type="protein sequence ID" value="BBO80993.1"/>
    <property type="molecule type" value="Genomic_DNA"/>
</dbReference>
<evidence type="ECO:0000313" key="2">
    <source>
        <dbReference type="EMBL" id="BBO80993.1"/>
    </source>
</evidence>
<dbReference type="InterPro" id="IPR050259">
    <property type="entry name" value="SDR"/>
</dbReference>
<dbReference type="AlphaFoldDB" id="A0A5K7ZRB0"/>
<proteinExistence type="inferred from homology"/>
<dbReference type="RefSeq" id="WP_155321803.1">
    <property type="nucleotide sequence ID" value="NZ_AP021876.1"/>
</dbReference>
<dbReference type="SUPFAM" id="SSF51735">
    <property type="entry name" value="NAD(P)-binding Rossmann-fold domains"/>
    <property type="match status" value="1"/>
</dbReference>
<sequence length="253" mass="27003">MQKAMNGVVLVNGIGHPVIESVCHCFARNGAKLVVVAEQNDRTDALVSAIKAEGGTAIGVRARAGDPDDAKASVAAAVEQFGKVDVLLNDWIGDISQPEAKTAIEWETAAWNSAVTDRMAKLFAFSREAALAMRENKYGRVVNLTSLYYLGWPGATERVAAYSAAFGFTRSMALESAKDNITVNCLAVGDMAQAGLKESETAKLTASIPMKRLGQPQDIQHAIAFLASERSKYITGQTLFVCGGKSIHFSMSV</sequence>
<gene>
    <name evidence="2" type="ORF">DSCO28_15590</name>
</gene>
<reference evidence="2 3" key="1">
    <citation type="submission" date="2019-11" db="EMBL/GenBank/DDBJ databases">
        <title>Comparative genomics of hydrocarbon-degrading Desulfosarcina strains.</title>
        <authorList>
            <person name="Watanabe M."/>
            <person name="Kojima H."/>
            <person name="Fukui M."/>
        </authorList>
    </citation>
    <scope>NUCLEOTIDE SEQUENCE [LARGE SCALE GENOMIC DNA]</scope>
    <source>
        <strain evidence="2 3">28bB2T</strain>
    </source>
</reference>
<dbReference type="PANTHER" id="PTHR42879:SF2">
    <property type="entry name" value="3-OXOACYL-[ACYL-CARRIER-PROTEIN] REDUCTASE FABG"/>
    <property type="match status" value="1"/>
</dbReference>
<dbReference type="PANTHER" id="PTHR42879">
    <property type="entry name" value="3-OXOACYL-(ACYL-CARRIER-PROTEIN) REDUCTASE"/>
    <property type="match status" value="1"/>
</dbReference>
<organism evidence="2 3">
    <name type="scientific">Desulfosarcina ovata subsp. sediminis</name>
    <dbReference type="NCBI Taxonomy" id="885957"/>
    <lineage>
        <taxon>Bacteria</taxon>
        <taxon>Pseudomonadati</taxon>
        <taxon>Thermodesulfobacteriota</taxon>
        <taxon>Desulfobacteria</taxon>
        <taxon>Desulfobacterales</taxon>
        <taxon>Desulfosarcinaceae</taxon>
        <taxon>Desulfosarcina</taxon>
    </lineage>
</organism>
<evidence type="ECO:0000313" key="3">
    <source>
        <dbReference type="Proteomes" id="UP000425960"/>
    </source>
</evidence>
<dbReference type="Pfam" id="PF13561">
    <property type="entry name" value="adh_short_C2"/>
    <property type="match status" value="1"/>
</dbReference>
<name>A0A5K7ZRB0_9BACT</name>
<accession>A0A5K7ZRB0</accession>
<dbReference type="KEGG" id="dov:DSCO28_15590"/>
<dbReference type="PRINTS" id="PR00081">
    <property type="entry name" value="GDHRDH"/>
</dbReference>
<evidence type="ECO:0000256" key="1">
    <source>
        <dbReference type="ARBA" id="ARBA00006484"/>
    </source>
</evidence>
<dbReference type="InterPro" id="IPR002347">
    <property type="entry name" value="SDR_fam"/>
</dbReference>
<comment type="similarity">
    <text evidence="1">Belongs to the short-chain dehydrogenases/reductases (SDR) family.</text>
</comment>
<protein>
    <submittedName>
        <fullName evidence="2">3-ketoacyl-ACP reductase</fullName>
    </submittedName>
</protein>
<dbReference type="Proteomes" id="UP000425960">
    <property type="component" value="Chromosome"/>
</dbReference>